<protein>
    <recommendedName>
        <fullName evidence="2">DUSP domain-containing protein</fullName>
    </recommendedName>
</protein>
<feature type="compositionally biased region" description="Polar residues" evidence="1">
    <location>
        <begin position="326"/>
        <end position="344"/>
    </location>
</feature>
<organism evidence="3 4">
    <name type="scientific">Triparma laevis f. inornata</name>
    <dbReference type="NCBI Taxonomy" id="1714386"/>
    <lineage>
        <taxon>Eukaryota</taxon>
        <taxon>Sar</taxon>
        <taxon>Stramenopiles</taxon>
        <taxon>Ochrophyta</taxon>
        <taxon>Bolidophyceae</taxon>
        <taxon>Parmales</taxon>
        <taxon>Triparmaceae</taxon>
        <taxon>Triparma</taxon>
    </lineage>
</organism>
<evidence type="ECO:0000313" key="3">
    <source>
        <dbReference type="EMBL" id="GMH84442.1"/>
    </source>
</evidence>
<dbReference type="InterPro" id="IPR035927">
    <property type="entry name" value="DUSP-like_sf"/>
</dbReference>
<feature type="domain" description="DUSP" evidence="2">
    <location>
        <begin position="38"/>
        <end position="172"/>
    </location>
</feature>
<evidence type="ECO:0000256" key="1">
    <source>
        <dbReference type="SAM" id="MobiDB-lite"/>
    </source>
</evidence>
<feature type="compositionally biased region" description="Polar residues" evidence="1">
    <location>
        <begin position="44"/>
        <end position="55"/>
    </location>
</feature>
<sequence length="450" mass="50338">MGNCQSPSSAFSPPSSPTPPSPTKQDEQARARELEFIMARDTSRSISPTHNQPPNHNREEHVDEKNIWYVLDRIWLNSWLNYCTTGENGPRPGPVDNSSLLVVQDSTDSDSEEDKKDDCLPKFKKRILRIKEDLVMDKEEETGHYRVVKAGVWEAFMSLYGGGPEIWVEGEMFEVEDITKWHFEQKGVGEEQKEERDSIRHAESVVTNLEDLQINRLESIGIRDTQFELLKERTRQASVDSMESSRHSVRTEPMEILKPKGILGTVMQAENNNTCDTNSTETLSSENINLHELIQDKDVDHISLPSQTKSLPPPGPSTPPRHNGPSTYNHNGAQQKNISQPNNISAPINMTPFRTRSTSNESTSSIGTPSSMMFSKLADMGKSTATIGASLGSSLGSATATITRNVRQLSVDTQDEGEEEFIKKRREEMAKGGGAFKRESVAWLFDSDDE</sequence>
<gene>
    <name evidence="3" type="ORF">TL16_g09924</name>
</gene>
<dbReference type="AlphaFoldDB" id="A0A9W7BB35"/>
<reference evidence="4" key="1">
    <citation type="journal article" date="2023" name="Commun. Biol.">
        <title>Genome analysis of Parmales, the sister group of diatoms, reveals the evolutionary specialization of diatoms from phago-mixotrophs to photoautotrophs.</title>
        <authorList>
            <person name="Ban H."/>
            <person name="Sato S."/>
            <person name="Yoshikawa S."/>
            <person name="Yamada K."/>
            <person name="Nakamura Y."/>
            <person name="Ichinomiya M."/>
            <person name="Sato N."/>
            <person name="Blanc-Mathieu R."/>
            <person name="Endo H."/>
            <person name="Kuwata A."/>
            <person name="Ogata H."/>
        </authorList>
    </citation>
    <scope>NUCLEOTIDE SEQUENCE [LARGE SCALE GENOMIC DNA]</scope>
</reference>
<feature type="compositionally biased region" description="Basic and acidic residues" evidence="1">
    <location>
        <begin position="24"/>
        <end position="35"/>
    </location>
</feature>
<dbReference type="SUPFAM" id="SSF143791">
    <property type="entry name" value="DUSP-like"/>
    <property type="match status" value="1"/>
</dbReference>
<feature type="region of interest" description="Disordered" evidence="1">
    <location>
        <begin position="1"/>
        <end position="59"/>
    </location>
</feature>
<accession>A0A9W7BB35</accession>
<comment type="caution">
    <text evidence="3">The sequence shown here is derived from an EMBL/GenBank/DDBJ whole genome shotgun (WGS) entry which is preliminary data.</text>
</comment>
<dbReference type="Proteomes" id="UP001162640">
    <property type="component" value="Unassembled WGS sequence"/>
</dbReference>
<name>A0A9W7BB35_9STRA</name>
<dbReference type="GO" id="GO:0004843">
    <property type="term" value="F:cysteine-type deubiquitinase activity"/>
    <property type="evidence" value="ECO:0007669"/>
    <property type="project" value="InterPro"/>
</dbReference>
<dbReference type="SMART" id="SM00695">
    <property type="entry name" value="DUSP"/>
    <property type="match status" value="1"/>
</dbReference>
<feature type="compositionally biased region" description="Low complexity" evidence="1">
    <location>
        <begin position="1"/>
        <end position="13"/>
    </location>
</feature>
<dbReference type="PROSITE" id="PS51283">
    <property type="entry name" value="DUSP"/>
    <property type="match status" value="1"/>
</dbReference>
<dbReference type="Pfam" id="PF06337">
    <property type="entry name" value="DUSP"/>
    <property type="match status" value="1"/>
</dbReference>
<dbReference type="Gene3D" id="3.30.2230.10">
    <property type="entry name" value="DUSP-like"/>
    <property type="match status" value="1"/>
</dbReference>
<feature type="region of interest" description="Disordered" evidence="1">
    <location>
        <begin position="303"/>
        <end position="344"/>
    </location>
</feature>
<dbReference type="EMBL" id="BLQM01000344">
    <property type="protein sequence ID" value="GMH84442.1"/>
    <property type="molecule type" value="Genomic_DNA"/>
</dbReference>
<evidence type="ECO:0000259" key="2">
    <source>
        <dbReference type="PROSITE" id="PS51283"/>
    </source>
</evidence>
<proteinExistence type="predicted"/>
<evidence type="ECO:0000313" key="4">
    <source>
        <dbReference type="Proteomes" id="UP001162640"/>
    </source>
</evidence>
<dbReference type="InterPro" id="IPR006615">
    <property type="entry name" value="Pept_C19_DUSP"/>
</dbReference>